<organism evidence="1 2">
    <name type="scientific">Jannaschia pagri</name>
    <dbReference type="NCBI Taxonomy" id="2829797"/>
    <lineage>
        <taxon>Bacteria</taxon>
        <taxon>Pseudomonadati</taxon>
        <taxon>Pseudomonadota</taxon>
        <taxon>Alphaproteobacteria</taxon>
        <taxon>Rhodobacterales</taxon>
        <taxon>Roseobacteraceae</taxon>
        <taxon>Jannaschia</taxon>
    </lineage>
</organism>
<gene>
    <name evidence="1" type="ORF">JANAI62_18890</name>
</gene>
<dbReference type="SUPFAM" id="SSF48452">
    <property type="entry name" value="TPR-like"/>
    <property type="match status" value="1"/>
</dbReference>
<evidence type="ECO:0000313" key="1">
    <source>
        <dbReference type="EMBL" id="GIT95266.1"/>
    </source>
</evidence>
<dbReference type="EMBL" id="BPFH01000003">
    <property type="protein sequence ID" value="GIT95266.1"/>
    <property type="molecule type" value="Genomic_DNA"/>
</dbReference>
<comment type="caution">
    <text evidence="1">The sequence shown here is derived from an EMBL/GenBank/DDBJ whole genome shotgun (WGS) entry which is preliminary data.</text>
</comment>
<dbReference type="RefSeq" id="WP_220748766.1">
    <property type="nucleotide sequence ID" value="NZ_BPFH01000003.1"/>
</dbReference>
<protein>
    <recommendedName>
        <fullName evidence="3">Tetratricopeptide repeat-containing protein</fullName>
    </recommendedName>
</protein>
<dbReference type="InterPro" id="IPR029058">
    <property type="entry name" value="AB_hydrolase_fold"/>
</dbReference>
<dbReference type="Proteomes" id="UP000786693">
    <property type="component" value="Unassembled WGS sequence"/>
</dbReference>
<dbReference type="InterPro" id="IPR011990">
    <property type="entry name" value="TPR-like_helical_dom_sf"/>
</dbReference>
<sequence length="507" mass="55631">MTTEISTSADADLAALLEEVREFLAEREGESALMALDDEPDLTTGPEAELLRAEAQIQMAEDFDEALITLERAARAKADPASVATLYKRVRMADVNLKKQASLLSWITERLDDADLAVSLAKLQMRREQPTLAERAANRALDIDPGMPEAHRALYVAILRSETPERAVDAIREALVVARRNPRYPAIMSTLAGMEPSEADALKTEMIDHWPESLGRHLRVGDLDIRNDADFKPEANGVYRLALQGQRDDALAKAEDMIERKQGRGLSAQDEVMAEVLTLLPGPQDRKRPLVEDTNAEVIASEPSQTGVTLLCFTDLTHRLNYDFEVIDAFAARSGAATLFLRDHSFRLFIGGIGSLASDRAGTIAAIKDKLADLKTERLLVMGLSSGGFSAISYARELGAEKVLGLSVATSIGRFLRGDDRRARMLIARLNRSFAPEELDLNAVLPTIDSQCPVDLYYGINNATDRGHSEDIGGLPGVTLHPMEGHARHQVLPDLIRRGTFQAFLDS</sequence>
<name>A0ABQ4NLP9_9RHOB</name>
<evidence type="ECO:0008006" key="3">
    <source>
        <dbReference type="Google" id="ProtNLM"/>
    </source>
</evidence>
<dbReference type="SUPFAM" id="SSF53474">
    <property type="entry name" value="alpha/beta-Hydrolases"/>
    <property type="match status" value="1"/>
</dbReference>
<accession>A0ABQ4NLP9</accession>
<proteinExistence type="predicted"/>
<reference evidence="1 2" key="1">
    <citation type="submission" date="2021-05" db="EMBL/GenBank/DDBJ databases">
        <title>Bacteria Genome sequencing.</title>
        <authorList>
            <person name="Takabe Y."/>
            <person name="Nakajima Y."/>
            <person name="Suzuki S."/>
            <person name="Shiozaki T."/>
        </authorList>
    </citation>
    <scope>NUCLEOTIDE SEQUENCE [LARGE SCALE GENOMIC DNA]</scope>
    <source>
        <strain evidence="1 2">AI_62</strain>
    </source>
</reference>
<dbReference type="Gene3D" id="1.25.40.10">
    <property type="entry name" value="Tetratricopeptide repeat domain"/>
    <property type="match status" value="1"/>
</dbReference>
<keyword evidence="2" id="KW-1185">Reference proteome</keyword>
<evidence type="ECO:0000313" key="2">
    <source>
        <dbReference type="Proteomes" id="UP000786693"/>
    </source>
</evidence>